<dbReference type="Gene3D" id="3.40.50.720">
    <property type="entry name" value="NAD(P)-binding Rossmann-like Domain"/>
    <property type="match status" value="1"/>
</dbReference>
<evidence type="ECO:0000313" key="4">
    <source>
        <dbReference type="EMBL" id="GAA4936714.1"/>
    </source>
</evidence>
<sequence>MRIFVTGGTGLIGRYWISQRPQDQFTVLTRQAAPHSMPPNIDYVHDLSQLKSLNDYDLVLNLAGEPIVGKRWSPQRKQAIRSSRIDLTQKLVRLIQQSQRGPQRLISGSAVGIYGDTGSMAVNESTAIIEGGDDFAQALCRDWESEALSLADTRTVTVLRTGVVLSRAGGALPKMLPAFRFGLGGRIGHGQQMMSWIHIADMAGILNNIVDGEGINGVVNVTAPNPVTNAQFTRALAKACKRPAILPVPQWVLKLGLGQASQLLLDSQYVLPDRLVEQEFQFQYPTIESAFSDLI</sequence>
<dbReference type="SUPFAM" id="SSF51735">
    <property type="entry name" value="NAD(P)-binding Rossmann-fold domains"/>
    <property type="match status" value="1"/>
</dbReference>
<comment type="similarity">
    <text evidence="1">Belongs to the NAD(P)-dependent epimerase/dehydratase family. SDR39U1 subfamily.</text>
</comment>
<evidence type="ECO:0000256" key="1">
    <source>
        <dbReference type="ARBA" id="ARBA00009353"/>
    </source>
</evidence>
<dbReference type="EMBL" id="BAABLX010000007">
    <property type="protein sequence ID" value="GAA4936714.1"/>
    <property type="molecule type" value="Genomic_DNA"/>
</dbReference>
<name>A0AAV3TZX3_9ALTE</name>
<dbReference type="NCBIfam" id="TIGR01777">
    <property type="entry name" value="yfcH"/>
    <property type="match status" value="1"/>
</dbReference>
<feature type="domain" description="DUF1731" evidence="3">
    <location>
        <begin position="248"/>
        <end position="294"/>
    </location>
</feature>
<dbReference type="RefSeq" id="WP_345418880.1">
    <property type="nucleotide sequence ID" value="NZ_AP031496.1"/>
</dbReference>
<dbReference type="CDD" id="cd05242">
    <property type="entry name" value="SDR_a8"/>
    <property type="match status" value="1"/>
</dbReference>
<keyword evidence="5" id="KW-1185">Reference proteome</keyword>
<evidence type="ECO:0000313" key="5">
    <source>
        <dbReference type="Proteomes" id="UP001409585"/>
    </source>
</evidence>
<dbReference type="InterPro" id="IPR013549">
    <property type="entry name" value="DUF1731"/>
</dbReference>
<accession>A0AAV3TZX3</accession>
<dbReference type="InterPro" id="IPR001509">
    <property type="entry name" value="Epimerase_deHydtase"/>
</dbReference>
<gene>
    <name evidence="4" type="ORF">GCM10025791_13020</name>
</gene>
<dbReference type="InterPro" id="IPR010099">
    <property type="entry name" value="SDR39U1"/>
</dbReference>
<organism evidence="4 5">
    <name type="scientific">Halioxenophilus aromaticivorans</name>
    <dbReference type="NCBI Taxonomy" id="1306992"/>
    <lineage>
        <taxon>Bacteria</taxon>
        <taxon>Pseudomonadati</taxon>
        <taxon>Pseudomonadota</taxon>
        <taxon>Gammaproteobacteria</taxon>
        <taxon>Alteromonadales</taxon>
        <taxon>Alteromonadaceae</taxon>
        <taxon>Halioxenophilus</taxon>
    </lineage>
</organism>
<dbReference type="InterPro" id="IPR036291">
    <property type="entry name" value="NAD(P)-bd_dom_sf"/>
</dbReference>
<comment type="caution">
    <text evidence="4">The sequence shown here is derived from an EMBL/GenBank/DDBJ whole genome shotgun (WGS) entry which is preliminary data.</text>
</comment>
<dbReference type="Pfam" id="PF01370">
    <property type="entry name" value="Epimerase"/>
    <property type="match status" value="1"/>
</dbReference>
<dbReference type="Proteomes" id="UP001409585">
    <property type="component" value="Unassembled WGS sequence"/>
</dbReference>
<reference evidence="5" key="1">
    <citation type="journal article" date="2019" name="Int. J. Syst. Evol. Microbiol.">
        <title>The Global Catalogue of Microorganisms (GCM) 10K type strain sequencing project: providing services to taxonomists for standard genome sequencing and annotation.</title>
        <authorList>
            <consortium name="The Broad Institute Genomics Platform"/>
            <consortium name="The Broad Institute Genome Sequencing Center for Infectious Disease"/>
            <person name="Wu L."/>
            <person name="Ma J."/>
        </authorList>
    </citation>
    <scope>NUCLEOTIDE SEQUENCE [LARGE SCALE GENOMIC DNA]</scope>
    <source>
        <strain evidence="5">JCM 19134</strain>
    </source>
</reference>
<dbReference type="Pfam" id="PF08338">
    <property type="entry name" value="DUF1731"/>
    <property type="match status" value="1"/>
</dbReference>
<proteinExistence type="inferred from homology"/>
<evidence type="ECO:0000259" key="2">
    <source>
        <dbReference type="Pfam" id="PF01370"/>
    </source>
</evidence>
<dbReference type="AlphaFoldDB" id="A0AAV3TZX3"/>
<dbReference type="PANTHER" id="PTHR11092:SF0">
    <property type="entry name" value="EPIMERASE FAMILY PROTEIN SDR39U1"/>
    <property type="match status" value="1"/>
</dbReference>
<evidence type="ECO:0000259" key="3">
    <source>
        <dbReference type="Pfam" id="PF08338"/>
    </source>
</evidence>
<protein>
    <submittedName>
        <fullName evidence="4">TIGR01777 family oxidoreductase</fullName>
    </submittedName>
</protein>
<feature type="domain" description="NAD-dependent epimerase/dehydratase" evidence="2">
    <location>
        <begin position="3"/>
        <end position="206"/>
    </location>
</feature>
<dbReference type="PANTHER" id="PTHR11092">
    <property type="entry name" value="SUGAR NUCLEOTIDE EPIMERASE RELATED"/>
    <property type="match status" value="1"/>
</dbReference>